<dbReference type="InterPro" id="IPR001095">
    <property type="entry name" value="Acetyl_CoA_COase_a_su"/>
</dbReference>
<comment type="subunit">
    <text evidence="11">Acetyl-CoA carboxylase is a heterohexamer composed of biotin carboxyl carrier protein (AccB), biotin carboxylase (AccC) and two subunits each of ACCase subunit alpha (AccA) and ACCase subunit beta (AccD).</text>
</comment>
<reference evidence="14" key="1">
    <citation type="submission" date="2016-10" db="EMBL/GenBank/DDBJ databases">
        <authorList>
            <person name="Varghese N."/>
            <person name="Submissions S."/>
        </authorList>
    </citation>
    <scope>NUCLEOTIDE SEQUENCE [LARGE SCALE GENOMIC DNA]</scope>
    <source>
        <strain evidence="14">CGMCC 1.9150</strain>
    </source>
</reference>
<dbReference type="PANTHER" id="PTHR42853">
    <property type="entry name" value="ACETYL-COENZYME A CARBOXYLASE CARBOXYL TRANSFERASE SUBUNIT ALPHA"/>
    <property type="match status" value="1"/>
</dbReference>
<dbReference type="GO" id="GO:2001295">
    <property type="term" value="P:malonyl-CoA biosynthetic process"/>
    <property type="evidence" value="ECO:0007669"/>
    <property type="project" value="UniProtKB-UniRule"/>
</dbReference>
<evidence type="ECO:0000256" key="7">
    <source>
        <dbReference type="ARBA" id="ARBA00023098"/>
    </source>
</evidence>
<dbReference type="InterPro" id="IPR029045">
    <property type="entry name" value="ClpP/crotonase-like_dom_sf"/>
</dbReference>
<name>A0A1H7PK87_9GAMM</name>
<keyword evidence="5 11" id="KW-0276">Fatty acid metabolism</keyword>
<evidence type="ECO:0000256" key="11">
    <source>
        <dbReference type="HAMAP-Rule" id="MF_00823"/>
    </source>
</evidence>
<evidence type="ECO:0000256" key="10">
    <source>
        <dbReference type="ARBA" id="ARBA00058482"/>
    </source>
</evidence>
<evidence type="ECO:0000256" key="2">
    <source>
        <dbReference type="ARBA" id="ARBA00022516"/>
    </source>
</evidence>
<dbReference type="AlphaFoldDB" id="A0A1H7PK87"/>
<evidence type="ECO:0000256" key="8">
    <source>
        <dbReference type="ARBA" id="ARBA00023160"/>
    </source>
</evidence>
<dbReference type="GO" id="GO:0016743">
    <property type="term" value="F:carboxyl- or carbamoyltransferase activity"/>
    <property type="evidence" value="ECO:0007669"/>
    <property type="project" value="UniProtKB-UniRule"/>
</dbReference>
<dbReference type="FunFam" id="3.90.226.10:FF:000008">
    <property type="entry name" value="Acetyl-coenzyme A carboxylase carboxyl transferase subunit alpha"/>
    <property type="match status" value="1"/>
</dbReference>
<dbReference type="GO" id="GO:0006633">
    <property type="term" value="P:fatty acid biosynthetic process"/>
    <property type="evidence" value="ECO:0007669"/>
    <property type="project" value="UniProtKB-KW"/>
</dbReference>
<evidence type="ECO:0000256" key="1">
    <source>
        <dbReference type="ARBA" id="ARBA00004956"/>
    </source>
</evidence>
<dbReference type="STRING" id="650850.SAMN04488129_10961"/>
<evidence type="ECO:0000256" key="4">
    <source>
        <dbReference type="ARBA" id="ARBA00022741"/>
    </source>
</evidence>
<comment type="similarity">
    <text evidence="11">Belongs to the AccA family.</text>
</comment>
<dbReference type="PROSITE" id="PS50989">
    <property type="entry name" value="COA_CT_CTER"/>
    <property type="match status" value="1"/>
</dbReference>
<keyword evidence="7 11" id="KW-0443">Lipid metabolism</keyword>
<protein>
    <recommendedName>
        <fullName evidence="11">Acetyl-coenzyme A carboxylase carboxyl transferase subunit alpha</fullName>
        <shortName evidence="11">ACCase subunit alpha</shortName>
        <shortName evidence="11">Acetyl-CoA carboxylase carboxyltransferase subunit alpha</shortName>
        <ecNumber evidence="11">2.1.3.15</ecNumber>
    </recommendedName>
</protein>
<evidence type="ECO:0000259" key="12">
    <source>
        <dbReference type="PROSITE" id="PS50989"/>
    </source>
</evidence>
<dbReference type="Gene3D" id="3.90.226.10">
    <property type="entry name" value="2-enoyl-CoA Hydratase, Chain A, domain 1"/>
    <property type="match status" value="1"/>
</dbReference>
<sequence>MNPNYLDFEQPIAELQAKIEELRLVGNDSQVNLNDEIGRLEEKSRKLTESIFKDLSPWQVSQLSRHPQRPYTLDYLRHVFSDFDELHGDRKFADDAAIVGGVARLDDRPVMVIGHQKGRDVHEKVRRNFGMPRPEGYRKACRLMEMAERFKMPVLTFIDTPGAYPGIDAEERGQSEAIAHNLAVMSRLRTPIVATVVGEGGSGGALAIGVCDELAMLQYSTYSVISPEGCASILWKSAEKASDAAQAMGITAERLKELGLVDTLIPEPLGGAHRHPVTTAERVKASLLASLDRLESMDTDGMLERRYERLMSYGAPV</sequence>
<dbReference type="EMBL" id="FOBC01000009">
    <property type="protein sequence ID" value="SEL35675.1"/>
    <property type="molecule type" value="Genomic_DNA"/>
</dbReference>
<feature type="domain" description="CoA carboxyltransferase C-terminal" evidence="12">
    <location>
        <begin position="39"/>
        <end position="293"/>
    </location>
</feature>
<evidence type="ECO:0000313" key="14">
    <source>
        <dbReference type="Proteomes" id="UP000198807"/>
    </source>
</evidence>
<keyword evidence="8 11" id="KW-0275">Fatty acid biosynthesis</keyword>
<keyword evidence="3 11" id="KW-0808">Transferase</keyword>
<keyword evidence="14" id="KW-1185">Reference proteome</keyword>
<keyword evidence="6 11" id="KW-0067">ATP-binding</keyword>
<dbReference type="NCBIfam" id="NF041504">
    <property type="entry name" value="AccA_sub"/>
    <property type="match status" value="1"/>
</dbReference>
<dbReference type="NCBIfam" id="TIGR00513">
    <property type="entry name" value="accA"/>
    <property type="match status" value="1"/>
</dbReference>
<dbReference type="RefSeq" id="WP_089712758.1">
    <property type="nucleotide sequence ID" value="NZ_FOBC01000009.1"/>
</dbReference>
<keyword evidence="11" id="KW-0963">Cytoplasm</keyword>
<dbReference type="Proteomes" id="UP000198807">
    <property type="component" value="Unassembled WGS sequence"/>
</dbReference>
<organism evidence="13 14">
    <name type="scientific">Halomonas daqiaonensis</name>
    <dbReference type="NCBI Taxonomy" id="650850"/>
    <lineage>
        <taxon>Bacteria</taxon>
        <taxon>Pseudomonadati</taxon>
        <taxon>Pseudomonadota</taxon>
        <taxon>Gammaproteobacteria</taxon>
        <taxon>Oceanospirillales</taxon>
        <taxon>Halomonadaceae</taxon>
        <taxon>Halomonas</taxon>
    </lineage>
</organism>
<dbReference type="PRINTS" id="PR01069">
    <property type="entry name" value="ACCCTRFRASEA"/>
</dbReference>
<gene>
    <name evidence="11" type="primary">accA</name>
    <name evidence="13" type="ORF">SAMN04488129_10961</name>
</gene>
<proteinExistence type="inferred from homology"/>
<evidence type="ECO:0000256" key="3">
    <source>
        <dbReference type="ARBA" id="ARBA00022679"/>
    </source>
</evidence>
<keyword evidence="2 11" id="KW-0444">Lipid biosynthesis</keyword>
<dbReference type="InterPro" id="IPR011763">
    <property type="entry name" value="COA_CT_C"/>
</dbReference>
<dbReference type="SUPFAM" id="SSF52096">
    <property type="entry name" value="ClpP/crotonase"/>
    <property type="match status" value="1"/>
</dbReference>
<dbReference type="GO" id="GO:0009317">
    <property type="term" value="C:acetyl-CoA carboxylase complex"/>
    <property type="evidence" value="ECO:0007669"/>
    <property type="project" value="InterPro"/>
</dbReference>
<keyword evidence="4 11" id="KW-0547">Nucleotide-binding</keyword>
<dbReference type="UniPathway" id="UPA00655">
    <property type="reaction ID" value="UER00711"/>
</dbReference>
<dbReference type="GO" id="GO:0003989">
    <property type="term" value="F:acetyl-CoA carboxylase activity"/>
    <property type="evidence" value="ECO:0007669"/>
    <property type="project" value="InterPro"/>
</dbReference>
<dbReference type="GO" id="GO:0005524">
    <property type="term" value="F:ATP binding"/>
    <property type="evidence" value="ECO:0007669"/>
    <property type="project" value="UniProtKB-KW"/>
</dbReference>
<dbReference type="NCBIfam" id="NF004344">
    <property type="entry name" value="PRK05724.1"/>
    <property type="match status" value="1"/>
</dbReference>
<dbReference type="PANTHER" id="PTHR42853:SF3">
    <property type="entry name" value="ACETYL-COENZYME A CARBOXYLASE CARBOXYL TRANSFERASE SUBUNIT ALPHA, CHLOROPLASTIC"/>
    <property type="match status" value="1"/>
</dbReference>
<accession>A0A1H7PK87</accession>
<comment type="catalytic activity">
    <reaction evidence="9 11">
        <text>N(6)-carboxybiotinyl-L-lysyl-[protein] + acetyl-CoA = N(6)-biotinyl-L-lysyl-[protein] + malonyl-CoA</text>
        <dbReference type="Rhea" id="RHEA:54728"/>
        <dbReference type="Rhea" id="RHEA-COMP:10505"/>
        <dbReference type="Rhea" id="RHEA-COMP:10506"/>
        <dbReference type="ChEBI" id="CHEBI:57288"/>
        <dbReference type="ChEBI" id="CHEBI:57384"/>
        <dbReference type="ChEBI" id="CHEBI:83144"/>
        <dbReference type="ChEBI" id="CHEBI:83145"/>
        <dbReference type="EC" id="2.1.3.15"/>
    </reaction>
</comment>
<comment type="subcellular location">
    <subcellularLocation>
        <location evidence="11">Cytoplasm</location>
    </subcellularLocation>
</comment>
<dbReference type="HAMAP" id="MF_00823">
    <property type="entry name" value="AcetylCoA_CT_alpha"/>
    <property type="match status" value="1"/>
</dbReference>
<evidence type="ECO:0000256" key="9">
    <source>
        <dbReference type="ARBA" id="ARBA00049152"/>
    </source>
</evidence>
<dbReference type="OrthoDB" id="9808023at2"/>
<comment type="pathway">
    <text evidence="1 11">Lipid metabolism; malonyl-CoA biosynthesis; malonyl-CoA from acetyl-CoA: step 1/1.</text>
</comment>
<dbReference type="EC" id="2.1.3.15" evidence="11"/>
<comment type="function">
    <text evidence="10 11">Component of the acetyl coenzyme A carboxylase (ACC) complex. First, biotin carboxylase catalyzes the carboxylation of biotin on its carrier protein (BCCP) and then the CO(2) group is transferred by the carboxyltransferase to acetyl-CoA to form malonyl-CoA.</text>
</comment>
<evidence type="ECO:0000256" key="5">
    <source>
        <dbReference type="ARBA" id="ARBA00022832"/>
    </source>
</evidence>
<evidence type="ECO:0000313" key="13">
    <source>
        <dbReference type="EMBL" id="SEL35675.1"/>
    </source>
</evidence>
<evidence type="ECO:0000256" key="6">
    <source>
        <dbReference type="ARBA" id="ARBA00022840"/>
    </source>
</evidence>
<dbReference type="Pfam" id="PF03255">
    <property type="entry name" value="ACCA"/>
    <property type="match status" value="1"/>
</dbReference>